<evidence type="ECO:0000259" key="1">
    <source>
        <dbReference type="Pfam" id="PF19825"/>
    </source>
</evidence>
<name>A0A2N3PWV1_9PROT</name>
<reference evidence="3" key="1">
    <citation type="submission" date="2017-12" db="EMBL/GenBank/DDBJ databases">
        <title>Draft genome sequence of Telmatospirillum siberiense 26-4b1T, an acidotolerant peatland alphaproteobacterium potentially involved in sulfur cycling.</title>
        <authorList>
            <person name="Hausmann B."/>
            <person name="Pjevac P."/>
            <person name="Schreck K."/>
            <person name="Herbold C.W."/>
            <person name="Daims H."/>
            <person name="Wagner M."/>
            <person name="Pester M."/>
            <person name="Loy A."/>
        </authorList>
    </citation>
    <scope>NUCLEOTIDE SEQUENCE [LARGE SCALE GENOMIC DNA]</scope>
    <source>
        <strain evidence="3">26-4b1</strain>
    </source>
</reference>
<accession>A0A2N3PWV1</accession>
<gene>
    <name evidence="2" type="ORF">CWS72_09810</name>
</gene>
<keyword evidence="3" id="KW-1185">Reference proteome</keyword>
<feature type="domain" description="DUF6306" evidence="1">
    <location>
        <begin position="8"/>
        <end position="61"/>
    </location>
</feature>
<dbReference type="OrthoDB" id="9778912at2"/>
<sequence length="65" mass="7217">MGFEKTSDVIAFLDLMLECERAGAKALRQFERMTPPEIVAGALPRLFGDEARYCAGLSRQITPDI</sequence>
<evidence type="ECO:0000313" key="2">
    <source>
        <dbReference type="EMBL" id="PKU24861.1"/>
    </source>
</evidence>
<comment type="caution">
    <text evidence="2">The sequence shown here is derived from an EMBL/GenBank/DDBJ whole genome shotgun (WGS) entry which is preliminary data.</text>
</comment>
<evidence type="ECO:0000313" key="3">
    <source>
        <dbReference type="Proteomes" id="UP000233293"/>
    </source>
</evidence>
<proteinExistence type="predicted"/>
<dbReference type="Proteomes" id="UP000233293">
    <property type="component" value="Unassembled WGS sequence"/>
</dbReference>
<organism evidence="2 3">
    <name type="scientific">Telmatospirillum siberiense</name>
    <dbReference type="NCBI Taxonomy" id="382514"/>
    <lineage>
        <taxon>Bacteria</taxon>
        <taxon>Pseudomonadati</taxon>
        <taxon>Pseudomonadota</taxon>
        <taxon>Alphaproteobacteria</taxon>
        <taxon>Rhodospirillales</taxon>
        <taxon>Rhodospirillaceae</taxon>
        <taxon>Telmatospirillum</taxon>
    </lineage>
</organism>
<dbReference type="Pfam" id="PF19825">
    <property type="entry name" value="DUF6306"/>
    <property type="match status" value="1"/>
</dbReference>
<dbReference type="RefSeq" id="WP_101250404.1">
    <property type="nucleotide sequence ID" value="NZ_PIUM01000008.1"/>
</dbReference>
<protein>
    <recommendedName>
        <fullName evidence="1">DUF6306 domain-containing protein</fullName>
    </recommendedName>
</protein>
<dbReference type="AlphaFoldDB" id="A0A2N3PWV1"/>
<dbReference type="EMBL" id="PIUM01000008">
    <property type="protein sequence ID" value="PKU24861.1"/>
    <property type="molecule type" value="Genomic_DNA"/>
</dbReference>
<dbReference type="InterPro" id="IPR046273">
    <property type="entry name" value="DUF6306"/>
</dbReference>